<dbReference type="SMART" id="SM00028">
    <property type="entry name" value="TPR"/>
    <property type="match status" value="5"/>
</dbReference>
<dbReference type="RefSeq" id="WP_256303729.1">
    <property type="nucleotide sequence ID" value="NZ_JANFYS010000012.1"/>
</dbReference>
<keyword evidence="1" id="KW-0677">Repeat</keyword>
<evidence type="ECO:0000256" key="2">
    <source>
        <dbReference type="ARBA" id="ARBA00022803"/>
    </source>
</evidence>
<evidence type="ECO:0000313" key="5">
    <source>
        <dbReference type="Proteomes" id="UP001204562"/>
    </source>
</evidence>
<reference evidence="4" key="1">
    <citation type="submission" date="2022-06" db="EMBL/GenBank/DDBJ databases">
        <title>Isolation of gut microbiota from human fecal samples.</title>
        <authorList>
            <person name="Pamer E.G."/>
            <person name="Barat B."/>
            <person name="Waligurski E."/>
            <person name="Medina S."/>
            <person name="Paddock L."/>
            <person name="Mostad J."/>
        </authorList>
    </citation>
    <scope>NUCLEOTIDE SEQUENCE</scope>
    <source>
        <strain evidence="4">DFI.9.91</strain>
    </source>
</reference>
<dbReference type="Pfam" id="PF13424">
    <property type="entry name" value="TPR_12"/>
    <property type="match status" value="2"/>
</dbReference>
<dbReference type="SUPFAM" id="SSF48452">
    <property type="entry name" value="TPR-like"/>
    <property type="match status" value="1"/>
</dbReference>
<dbReference type="PANTHER" id="PTHR45641:SF19">
    <property type="entry name" value="NEPHROCYSTIN-3"/>
    <property type="match status" value="1"/>
</dbReference>
<dbReference type="InterPro" id="IPR019734">
    <property type="entry name" value="TPR_rpt"/>
</dbReference>
<dbReference type="PROSITE" id="PS50005">
    <property type="entry name" value="TPR"/>
    <property type="match status" value="1"/>
</dbReference>
<dbReference type="Proteomes" id="UP001204562">
    <property type="component" value="Unassembled WGS sequence"/>
</dbReference>
<name>A0AAW5JLK5_9FIRM</name>
<evidence type="ECO:0000256" key="1">
    <source>
        <dbReference type="ARBA" id="ARBA00022737"/>
    </source>
</evidence>
<comment type="caution">
    <text evidence="4">The sequence shown here is derived from an EMBL/GenBank/DDBJ whole genome shotgun (WGS) entry which is preliminary data.</text>
</comment>
<feature type="repeat" description="TPR" evidence="3">
    <location>
        <begin position="42"/>
        <end position="75"/>
    </location>
</feature>
<organism evidence="4 5">
    <name type="scientific">Intestinimonas massiliensis</name>
    <name type="common">ex Afouda et al. 2020</name>
    <dbReference type="NCBI Taxonomy" id="1673721"/>
    <lineage>
        <taxon>Bacteria</taxon>
        <taxon>Bacillati</taxon>
        <taxon>Bacillota</taxon>
        <taxon>Clostridia</taxon>
        <taxon>Eubacteriales</taxon>
        <taxon>Intestinimonas</taxon>
    </lineage>
</organism>
<proteinExistence type="predicted"/>
<sequence length="268" mass="30041">MDYFEQVDLAYQTLKGPALERRLRELTDRCRAEYGERGALYGSMLNELGSYYRGQGRYEASERAFREALELLAQSRGTDGPDYATALNNLAGTHRLMGRLEEAEREFAACLTLYRETLGEGDILYAAGLNNLSLVCLDRGELDRAAELQGRAARVLETMPDRRDELAAALCNLGELRRRQGRPEEAERCLLRALELFQRELGVDTPHYHAALNGLGGLCCEVGRYEEACHWFLAAAAAAEKLYGSEHREHRAALEHLRMARRAAEAGA</sequence>
<dbReference type="Gene3D" id="1.25.40.10">
    <property type="entry name" value="Tetratricopeptide repeat domain"/>
    <property type="match status" value="2"/>
</dbReference>
<accession>A0AAW5JLK5</accession>
<dbReference type="AlphaFoldDB" id="A0AAW5JLK5"/>
<evidence type="ECO:0000256" key="3">
    <source>
        <dbReference type="PROSITE-ProRule" id="PRU00339"/>
    </source>
</evidence>
<gene>
    <name evidence="4" type="ORF">NE579_07075</name>
</gene>
<evidence type="ECO:0000313" key="4">
    <source>
        <dbReference type="EMBL" id="MCQ4770228.1"/>
    </source>
</evidence>
<dbReference type="EMBL" id="JANFYS010000012">
    <property type="protein sequence ID" value="MCQ4770228.1"/>
    <property type="molecule type" value="Genomic_DNA"/>
</dbReference>
<dbReference type="PANTHER" id="PTHR45641">
    <property type="entry name" value="TETRATRICOPEPTIDE REPEAT PROTEIN (AFU_ORTHOLOGUE AFUA_6G03870)"/>
    <property type="match status" value="1"/>
</dbReference>
<dbReference type="InterPro" id="IPR011990">
    <property type="entry name" value="TPR-like_helical_dom_sf"/>
</dbReference>
<protein>
    <submittedName>
        <fullName evidence="4">Tetratricopeptide repeat protein</fullName>
    </submittedName>
</protein>
<keyword evidence="2 3" id="KW-0802">TPR repeat</keyword>